<dbReference type="AlphaFoldDB" id="A0A7W6NXJ0"/>
<organism evidence="1 2">
    <name type="scientific">Sphingomonas kyeonggiensis</name>
    <dbReference type="NCBI Taxonomy" id="1268553"/>
    <lineage>
        <taxon>Bacteria</taxon>
        <taxon>Pseudomonadati</taxon>
        <taxon>Pseudomonadota</taxon>
        <taxon>Alphaproteobacteria</taxon>
        <taxon>Sphingomonadales</taxon>
        <taxon>Sphingomonadaceae</taxon>
        <taxon>Sphingomonas</taxon>
    </lineage>
</organism>
<accession>A0A7W6NXJ0</accession>
<dbReference type="RefSeq" id="WP_183998583.1">
    <property type="nucleotide sequence ID" value="NZ_JACIEH010000002.1"/>
</dbReference>
<keyword evidence="2" id="KW-1185">Reference proteome</keyword>
<reference evidence="1 2" key="1">
    <citation type="submission" date="2020-08" db="EMBL/GenBank/DDBJ databases">
        <title>Genomic Encyclopedia of Type Strains, Phase IV (KMG-IV): sequencing the most valuable type-strain genomes for metagenomic binning, comparative biology and taxonomic classification.</title>
        <authorList>
            <person name="Goeker M."/>
        </authorList>
    </citation>
    <scope>NUCLEOTIDE SEQUENCE [LARGE SCALE GENOMIC DNA]</scope>
    <source>
        <strain evidence="1 2">DSM 101806</strain>
    </source>
</reference>
<evidence type="ECO:0000313" key="2">
    <source>
        <dbReference type="Proteomes" id="UP000557392"/>
    </source>
</evidence>
<sequence length="264" mass="27321">MGISFFSLTYGNTDHHIKKVSLSVQTSWSNNTVQASVTAQLVDASGNLIDKADSKIGLVCIANTDSADNNLAFATVDGIMTGTQSAPISLPGSSLKFAQPGIAGFALSFGDNDHHLRQMLVSLGFAQHGTSGQISADAAMVDSSGHEASTESADAVLLAGNYAETGMEIAILTNQQTTSAQQVTFSKPLSSAVVMLNSFTITFGGDDHHVKTLGAGSTGWSLDSTDTSKVTIDNARAFVSDNSGNTQDNNASFVNLIVVGIPKG</sequence>
<comment type="caution">
    <text evidence="1">The sequence shown here is derived from an EMBL/GenBank/DDBJ whole genome shotgun (WGS) entry which is preliminary data.</text>
</comment>
<name>A0A7W6NXJ0_9SPHN</name>
<gene>
    <name evidence="1" type="ORF">GGR46_002857</name>
</gene>
<evidence type="ECO:0000313" key="1">
    <source>
        <dbReference type="EMBL" id="MBB4099293.1"/>
    </source>
</evidence>
<proteinExistence type="predicted"/>
<dbReference type="EMBL" id="JACIEH010000002">
    <property type="protein sequence ID" value="MBB4099293.1"/>
    <property type="molecule type" value="Genomic_DNA"/>
</dbReference>
<dbReference type="Proteomes" id="UP000557392">
    <property type="component" value="Unassembled WGS sequence"/>
</dbReference>
<protein>
    <submittedName>
        <fullName evidence="1">Uncharacterized protein</fullName>
    </submittedName>
</protein>